<evidence type="ECO:0000256" key="1">
    <source>
        <dbReference type="ARBA" id="ARBA00022737"/>
    </source>
</evidence>
<organism evidence="5 6">
    <name type="scientific">Planotetraspora thailandica</name>
    <dbReference type="NCBI Taxonomy" id="487172"/>
    <lineage>
        <taxon>Bacteria</taxon>
        <taxon>Bacillati</taxon>
        <taxon>Actinomycetota</taxon>
        <taxon>Actinomycetes</taxon>
        <taxon>Streptosporangiales</taxon>
        <taxon>Streptosporangiaceae</taxon>
        <taxon>Planotetraspora</taxon>
    </lineage>
</organism>
<dbReference type="EMBL" id="BOOR01000052">
    <property type="protein sequence ID" value="GII57461.1"/>
    <property type="molecule type" value="Genomic_DNA"/>
</dbReference>
<dbReference type="InterPro" id="IPR051012">
    <property type="entry name" value="CellSynth/LPSAsmb/PSIAsmb"/>
</dbReference>
<dbReference type="SMART" id="SM00028">
    <property type="entry name" value="TPR"/>
    <property type="match status" value="5"/>
</dbReference>
<keyword evidence="4" id="KW-0472">Membrane</keyword>
<dbReference type="InterPro" id="IPR019734">
    <property type="entry name" value="TPR_rpt"/>
</dbReference>
<evidence type="ECO:0008006" key="7">
    <source>
        <dbReference type="Google" id="ProtNLM"/>
    </source>
</evidence>
<feature type="transmembrane region" description="Helical" evidence="4">
    <location>
        <begin position="292"/>
        <end position="311"/>
    </location>
</feature>
<dbReference type="PANTHER" id="PTHR45586:SF14">
    <property type="entry name" value="TETRATRICOPEPTIDE TPR_2 REPEAT PROTEIN"/>
    <property type="match status" value="1"/>
</dbReference>
<comment type="caution">
    <text evidence="5">The sequence shown here is derived from an EMBL/GenBank/DDBJ whole genome shotgun (WGS) entry which is preliminary data.</text>
</comment>
<feature type="transmembrane region" description="Helical" evidence="4">
    <location>
        <begin position="250"/>
        <end position="271"/>
    </location>
</feature>
<sequence length="399" mass="42635">MTTAVPMERARALLELNRPAEAERELRGLLAQDPENVNGHAYLSVALTQQRRMPEAIGAAREAVRLSPDHWFSHYVAGQAYYRAGYPHEAVTAARACLALSPEHAPTWDLLARVYVYIEQWPQAADAARRGLEVDPENPDLVSLLALALTMLGDAVPAKETAARAVGLSPESAMAHLVYGRAQLAFGSPGEAARAFREVLRLAPGFDQARDLLVEALKWRNPVYRMLARLRGRFAGGWRMLLLLPAVPPLVAVFVLIAVLHWAAWVAEAVTTLRLARAKATRLLFEGSEARVAALCCCLLVAGAALLVTGVAAGQEAVGVAGAAVMALITALQEAAHTSAPRGRAVLYAWVGLLGLAIALSAILSSTTAALLATYAGLATIWVAAGVRRLFRTRVANSV</sequence>
<keyword evidence="1" id="KW-0677">Repeat</keyword>
<dbReference type="Gene3D" id="1.25.40.10">
    <property type="entry name" value="Tetratricopeptide repeat domain"/>
    <property type="match status" value="1"/>
</dbReference>
<keyword evidence="2 3" id="KW-0802">TPR repeat</keyword>
<dbReference type="AlphaFoldDB" id="A0A8J3V5T1"/>
<evidence type="ECO:0000256" key="4">
    <source>
        <dbReference type="SAM" id="Phobius"/>
    </source>
</evidence>
<dbReference type="InterPro" id="IPR011990">
    <property type="entry name" value="TPR-like_helical_dom_sf"/>
</dbReference>
<gene>
    <name evidence="5" type="ORF">Pth03_58500</name>
</gene>
<feature type="transmembrane region" description="Helical" evidence="4">
    <location>
        <begin position="317"/>
        <end position="333"/>
    </location>
</feature>
<dbReference type="Proteomes" id="UP000605992">
    <property type="component" value="Unassembled WGS sequence"/>
</dbReference>
<dbReference type="Pfam" id="PF13432">
    <property type="entry name" value="TPR_16"/>
    <property type="match status" value="3"/>
</dbReference>
<dbReference type="Pfam" id="PF13181">
    <property type="entry name" value="TPR_8"/>
    <property type="match status" value="1"/>
</dbReference>
<evidence type="ECO:0000256" key="2">
    <source>
        <dbReference type="ARBA" id="ARBA00022803"/>
    </source>
</evidence>
<dbReference type="SUPFAM" id="SSF48452">
    <property type="entry name" value="TPR-like"/>
    <property type="match status" value="1"/>
</dbReference>
<accession>A0A8J3V5T1</accession>
<keyword evidence="4" id="KW-1133">Transmembrane helix</keyword>
<evidence type="ECO:0000313" key="6">
    <source>
        <dbReference type="Proteomes" id="UP000605992"/>
    </source>
</evidence>
<protein>
    <recommendedName>
        <fullName evidence="7">Tetratricopeptide repeat protein</fullName>
    </recommendedName>
</protein>
<name>A0A8J3V5T1_9ACTN</name>
<proteinExistence type="predicted"/>
<feature type="repeat" description="TPR" evidence="3">
    <location>
        <begin position="105"/>
        <end position="138"/>
    </location>
</feature>
<dbReference type="PROSITE" id="PS50005">
    <property type="entry name" value="TPR"/>
    <property type="match status" value="1"/>
</dbReference>
<feature type="transmembrane region" description="Helical" evidence="4">
    <location>
        <begin position="345"/>
        <end position="364"/>
    </location>
</feature>
<keyword evidence="6" id="KW-1185">Reference proteome</keyword>
<dbReference type="PANTHER" id="PTHR45586">
    <property type="entry name" value="TPR REPEAT-CONTAINING PROTEIN PA4667"/>
    <property type="match status" value="1"/>
</dbReference>
<keyword evidence="4" id="KW-0812">Transmembrane</keyword>
<dbReference type="RefSeq" id="WP_203947591.1">
    <property type="nucleotide sequence ID" value="NZ_BOOR01000052.1"/>
</dbReference>
<reference evidence="5" key="1">
    <citation type="submission" date="2021-01" db="EMBL/GenBank/DDBJ databases">
        <title>Whole genome shotgun sequence of Planotetraspora thailandica NBRC 104271.</title>
        <authorList>
            <person name="Komaki H."/>
            <person name="Tamura T."/>
        </authorList>
    </citation>
    <scope>NUCLEOTIDE SEQUENCE</scope>
    <source>
        <strain evidence="5">NBRC 104271</strain>
    </source>
</reference>
<evidence type="ECO:0000256" key="3">
    <source>
        <dbReference type="PROSITE-ProRule" id="PRU00339"/>
    </source>
</evidence>
<evidence type="ECO:0000313" key="5">
    <source>
        <dbReference type="EMBL" id="GII57461.1"/>
    </source>
</evidence>
<feature type="transmembrane region" description="Helical" evidence="4">
    <location>
        <begin position="370"/>
        <end position="391"/>
    </location>
</feature>